<accession>A0A517PPN1</accession>
<evidence type="ECO:0000313" key="2">
    <source>
        <dbReference type="EMBL" id="QDT21332.1"/>
    </source>
</evidence>
<dbReference type="InterPro" id="IPR018958">
    <property type="entry name" value="Knr4/Smi1-like_dom"/>
</dbReference>
<keyword evidence="3" id="KW-1185">Reference proteome</keyword>
<evidence type="ECO:0000259" key="1">
    <source>
        <dbReference type="SMART" id="SM00860"/>
    </source>
</evidence>
<dbReference type="SMART" id="SM00860">
    <property type="entry name" value="SMI1_KNR4"/>
    <property type="match status" value="1"/>
</dbReference>
<proteinExistence type="predicted"/>
<organism evidence="2 3">
    <name type="scientific">Gimesia chilikensis</name>
    <dbReference type="NCBI Taxonomy" id="2605989"/>
    <lineage>
        <taxon>Bacteria</taxon>
        <taxon>Pseudomonadati</taxon>
        <taxon>Planctomycetota</taxon>
        <taxon>Planctomycetia</taxon>
        <taxon>Planctomycetales</taxon>
        <taxon>Planctomycetaceae</taxon>
        <taxon>Gimesia</taxon>
    </lineage>
</organism>
<gene>
    <name evidence="2" type="ORF">HG66A1_31310</name>
</gene>
<dbReference type="Pfam" id="PF09346">
    <property type="entry name" value="SMI1_KNR4"/>
    <property type="match status" value="1"/>
</dbReference>
<evidence type="ECO:0000313" key="3">
    <source>
        <dbReference type="Proteomes" id="UP000320421"/>
    </source>
</evidence>
<dbReference type="InterPro" id="IPR037883">
    <property type="entry name" value="Knr4/Smi1-like_sf"/>
</dbReference>
<feature type="domain" description="Knr4/Smi1-like" evidence="1">
    <location>
        <begin position="13"/>
        <end position="135"/>
    </location>
</feature>
<protein>
    <submittedName>
        <fullName evidence="2">SMI1 / KNR4 family protein</fullName>
    </submittedName>
</protein>
<reference evidence="2 3" key="1">
    <citation type="submission" date="2019-02" db="EMBL/GenBank/DDBJ databases">
        <title>Deep-cultivation of Planctomycetes and their phenomic and genomic characterization uncovers novel biology.</title>
        <authorList>
            <person name="Wiegand S."/>
            <person name="Jogler M."/>
            <person name="Boedeker C."/>
            <person name="Pinto D."/>
            <person name="Vollmers J."/>
            <person name="Rivas-Marin E."/>
            <person name="Kohn T."/>
            <person name="Peeters S.H."/>
            <person name="Heuer A."/>
            <person name="Rast P."/>
            <person name="Oberbeckmann S."/>
            <person name="Bunk B."/>
            <person name="Jeske O."/>
            <person name="Meyerdierks A."/>
            <person name="Storesund J.E."/>
            <person name="Kallscheuer N."/>
            <person name="Luecker S."/>
            <person name="Lage O.M."/>
            <person name="Pohl T."/>
            <person name="Merkel B.J."/>
            <person name="Hornburger P."/>
            <person name="Mueller R.-W."/>
            <person name="Bruemmer F."/>
            <person name="Labrenz M."/>
            <person name="Spormann A.M."/>
            <person name="Op den Camp H."/>
            <person name="Overmann J."/>
            <person name="Amann R."/>
            <person name="Jetten M.S.M."/>
            <person name="Mascher T."/>
            <person name="Medema M.H."/>
            <person name="Devos D.P."/>
            <person name="Kaster A.-K."/>
            <person name="Ovreas L."/>
            <person name="Rohde M."/>
            <person name="Galperin M.Y."/>
            <person name="Jogler C."/>
        </authorList>
    </citation>
    <scope>NUCLEOTIDE SEQUENCE [LARGE SCALE GENOMIC DNA]</scope>
    <source>
        <strain evidence="2 3">HG66A1</strain>
    </source>
</reference>
<name>A0A517PPN1_9PLAN</name>
<dbReference type="Gene3D" id="3.40.1580.10">
    <property type="entry name" value="SMI1/KNR4-like"/>
    <property type="match status" value="1"/>
</dbReference>
<dbReference type="AlphaFoldDB" id="A0A517PPN1"/>
<dbReference type="OrthoDB" id="9788537at2"/>
<dbReference type="SUPFAM" id="SSF160631">
    <property type="entry name" value="SMI1/KNR4-like"/>
    <property type="match status" value="1"/>
</dbReference>
<dbReference type="RefSeq" id="WP_145185501.1">
    <property type="nucleotide sequence ID" value="NZ_CP036266.1"/>
</dbReference>
<sequence>MEYTKLGLIQNSDVNDQTIALVEEKIGCRLPESYYELMRFNNEPEPQACEFDYGGQTTCVSEFFRFTDDENYEYGILAYLPSLSGVAEQLVPIARDPEDYLICLDRNQDFAVVLLDRNNNLLHFVARDFDEFLRSLR</sequence>
<dbReference type="Proteomes" id="UP000320421">
    <property type="component" value="Chromosome"/>
</dbReference>
<dbReference type="EMBL" id="CP036266">
    <property type="protein sequence ID" value="QDT21332.1"/>
    <property type="molecule type" value="Genomic_DNA"/>
</dbReference>